<keyword evidence="1" id="KW-0812">Transmembrane</keyword>
<sequence length="114" mass="13830">MVDLMTVIMVRYSLFLTWELVLLQLLLLRLSFHVSRTKILVLVRISIILHHDENAYTQSQYNLYTGPLTLRFLQRVYYMHFHIYIFNAIPLRYVKKNDPMSGPSYEMRYNKNER</sequence>
<proteinExistence type="predicted"/>
<reference evidence="2 3" key="1">
    <citation type="journal article" date="2009" name="Proc. Natl. Acad. Sci. U.S.A.">
        <title>Eukaryote-to-eukaryote gene transfer events revealed by the genome sequence of the wine yeast Saccharomyces cerevisiae EC1118.</title>
        <authorList>
            <person name="Novo M."/>
            <person name="Bigey F."/>
            <person name="Beyne E."/>
            <person name="Galeote V."/>
            <person name="Gavory F."/>
            <person name="Mallet S."/>
            <person name="Cambot B."/>
            <person name="Legras J.L."/>
            <person name="Wincker P."/>
            <person name="Casaregola S."/>
            <person name="Dequin S."/>
        </authorList>
    </citation>
    <scope>NUCLEOTIDE SEQUENCE [LARGE SCALE GENOMIC DNA]</scope>
    <source>
        <strain evidence="3">Lalvin EC1118 / Prise de mousse</strain>
    </source>
</reference>
<keyword evidence="1" id="KW-1133">Transmembrane helix</keyword>
<organism evidence="2 3">
    <name type="scientific">Saccharomyces cerevisiae (strain Lalvin EC1118 / Prise de mousse)</name>
    <name type="common">Baker's yeast</name>
    <dbReference type="NCBI Taxonomy" id="643680"/>
    <lineage>
        <taxon>Eukaryota</taxon>
        <taxon>Fungi</taxon>
        <taxon>Dikarya</taxon>
        <taxon>Ascomycota</taxon>
        <taxon>Saccharomycotina</taxon>
        <taxon>Saccharomycetes</taxon>
        <taxon>Saccharomycetales</taxon>
        <taxon>Saccharomycetaceae</taxon>
        <taxon>Saccharomyces</taxon>
    </lineage>
</organism>
<accession>C8Z3T1</accession>
<dbReference type="AlphaFoldDB" id="C8Z3T1"/>
<evidence type="ECO:0000313" key="3">
    <source>
        <dbReference type="Proteomes" id="UP000000286"/>
    </source>
</evidence>
<dbReference type="Proteomes" id="UP000000286">
    <property type="component" value="Chromosome II"/>
</dbReference>
<evidence type="ECO:0000256" key="1">
    <source>
        <dbReference type="SAM" id="Phobius"/>
    </source>
</evidence>
<dbReference type="HOGENOM" id="CLU_2122981_0_0_1"/>
<evidence type="ECO:0000313" key="2">
    <source>
        <dbReference type="EMBL" id="CAY77721.1"/>
    </source>
</evidence>
<keyword evidence="1" id="KW-0472">Membrane</keyword>
<dbReference type="EMBL" id="FN393060">
    <property type="protein sequence ID" value="CAY77721.1"/>
    <property type="molecule type" value="Genomic_DNA"/>
</dbReference>
<gene>
    <name evidence="2" type="ORF">EC1118_1B15_0518g</name>
</gene>
<feature type="transmembrane region" description="Helical" evidence="1">
    <location>
        <begin position="12"/>
        <end position="32"/>
    </location>
</feature>
<name>C8Z3T1_YEAS8</name>
<protein>
    <submittedName>
        <fullName evidence="2">EC1118_1B15_0518p</fullName>
    </submittedName>
</protein>